<accession>A0ABD0Q273</accession>
<reference evidence="2 3" key="1">
    <citation type="submission" date="2024-05" db="EMBL/GenBank/DDBJ databases">
        <title>Genome sequencing and assembly of Indian major carp, Cirrhinus mrigala (Hamilton, 1822).</title>
        <authorList>
            <person name="Mohindra V."/>
            <person name="Chowdhury L.M."/>
            <person name="Lal K."/>
            <person name="Jena J.K."/>
        </authorList>
    </citation>
    <scope>NUCLEOTIDE SEQUENCE [LARGE SCALE GENOMIC DNA]</scope>
    <source>
        <strain evidence="2">CM1030</strain>
        <tissue evidence="2">Blood</tissue>
    </source>
</reference>
<feature type="compositionally biased region" description="Basic and acidic residues" evidence="1">
    <location>
        <begin position="55"/>
        <end position="65"/>
    </location>
</feature>
<evidence type="ECO:0000256" key="1">
    <source>
        <dbReference type="SAM" id="MobiDB-lite"/>
    </source>
</evidence>
<evidence type="ECO:0000313" key="3">
    <source>
        <dbReference type="Proteomes" id="UP001529510"/>
    </source>
</evidence>
<feature type="non-terminal residue" evidence="2">
    <location>
        <position position="83"/>
    </location>
</feature>
<sequence length="83" mass="9651">MAVDMCSERVQKMSLLEEERQRVAQLRKMQIESEQFRYFEDQLRRQELAMPEQTDGNHVRLDPNRNKPAAPVPKPAATLAAVQ</sequence>
<gene>
    <name evidence="2" type="ORF">M9458_025190</name>
</gene>
<comment type="caution">
    <text evidence="2">The sequence shown here is derived from an EMBL/GenBank/DDBJ whole genome shotgun (WGS) entry which is preliminary data.</text>
</comment>
<protein>
    <submittedName>
        <fullName evidence="2">Uncharacterized protein</fullName>
    </submittedName>
</protein>
<organism evidence="2 3">
    <name type="scientific">Cirrhinus mrigala</name>
    <name type="common">Mrigala</name>
    <dbReference type="NCBI Taxonomy" id="683832"/>
    <lineage>
        <taxon>Eukaryota</taxon>
        <taxon>Metazoa</taxon>
        <taxon>Chordata</taxon>
        <taxon>Craniata</taxon>
        <taxon>Vertebrata</taxon>
        <taxon>Euteleostomi</taxon>
        <taxon>Actinopterygii</taxon>
        <taxon>Neopterygii</taxon>
        <taxon>Teleostei</taxon>
        <taxon>Ostariophysi</taxon>
        <taxon>Cypriniformes</taxon>
        <taxon>Cyprinidae</taxon>
        <taxon>Labeoninae</taxon>
        <taxon>Labeonini</taxon>
        <taxon>Cirrhinus</taxon>
    </lineage>
</organism>
<feature type="region of interest" description="Disordered" evidence="1">
    <location>
        <begin position="50"/>
        <end position="83"/>
    </location>
</feature>
<evidence type="ECO:0000313" key="2">
    <source>
        <dbReference type="EMBL" id="KAL0179748.1"/>
    </source>
</evidence>
<keyword evidence="3" id="KW-1185">Reference proteome</keyword>
<proteinExistence type="predicted"/>
<dbReference type="EMBL" id="JAMKFB020000012">
    <property type="protein sequence ID" value="KAL0179748.1"/>
    <property type="molecule type" value="Genomic_DNA"/>
</dbReference>
<dbReference type="AlphaFoldDB" id="A0ABD0Q273"/>
<dbReference type="Proteomes" id="UP001529510">
    <property type="component" value="Unassembled WGS sequence"/>
</dbReference>
<name>A0ABD0Q273_CIRMR</name>